<dbReference type="InterPro" id="IPR044688">
    <property type="entry name" value="SCI-1-like"/>
</dbReference>
<dbReference type="AlphaFoldDB" id="A0ABD3PQ31"/>
<dbReference type="PANTHER" id="PTHR34117">
    <property type="entry name" value="STYLE CELL-CYCLE INHIBITOR 1"/>
    <property type="match status" value="1"/>
</dbReference>
<sequence length="442" mass="52148">MGRDRDDDRKRHRSHSHKRSSRHKEDRHRKSSRRDDEKRHDESHHDDKNKKLTEEEERLYETAKAYVQQQESGKDRGGRDDKRSKRHKRDDDSISDESRQKDRRRHHKSDGHKSRKRKDHKRSKRDDDKKKHRRDKDEKKRKEPSVDTSKLVSIGAITDKPPPEQLDPSLNYFSHNPHLRLYLYRTHSLYFEDLSSESTRKYFTEFVDKYNSGKLEEAYYSTQLPEEAMDQCSRTKHQWKFKTNEIEEEKLNLVKAGVRKQTEYDADGGKTSSYAQGVKTVAILPPTVAPRQQQDNYDREQSQLAKQSAQKLSDKRHRERINLANEEIYGINSKPSSGYERQQKKKREQSNKTHGAYKDREESFTGAELDDDAIYGGKEMGYDEAVAKERVRRDRRKAEMASRVEEGKRKEEEKKKEMLAMLGLSGMDAGKKIRIAPRDDCG</sequence>
<evidence type="ECO:0000313" key="3">
    <source>
        <dbReference type="Proteomes" id="UP001530400"/>
    </source>
</evidence>
<dbReference type="Proteomes" id="UP001530400">
    <property type="component" value="Unassembled WGS sequence"/>
</dbReference>
<keyword evidence="3" id="KW-1185">Reference proteome</keyword>
<feature type="compositionally biased region" description="Polar residues" evidence="1">
    <location>
        <begin position="302"/>
        <end position="311"/>
    </location>
</feature>
<feature type="compositionally biased region" description="Basic residues" evidence="1">
    <location>
        <begin position="10"/>
        <end position="32"/>
    </location>
</feature>
<accession>A0ABD3PQ31</accession>
<gene>
    <name evidence="2" type="ORF">ACHAWO_001330</name>
</gene>
<proteinExistence type="predicted"/>
<evidence type="ECO:0000256" key="1">
    <source>
        <dbReference type="SAM" id="MobiDB-lite"/>
    </source>
</evidence>
<feature type="compositionally biased region" description="Basic and acidic residues" evidence="1">
    <location>
        <begin position="124"/>
        <end position="145"/>
    </location>
</feature>
<dbReference type="EMBL" id="JALLPJ020000506">
    <property type="protein sequence ID" value="KAL3790255.1"/>
    <property type="molecule type" value="Genomic_DNA"/>
</dbReference>
<feature type="region of interest" description="Disordered" evidence="1">
    <location>
        <begin position="289"/>
        <end position="370"/>
    </location>
</feature>
<feature type="compositionally biased region" description="Basic and acidic residues" evidence="1">
    <location>
        <begin position="72"/>
        <end position="100"/>
    </location>
</feature>
<feature type="compositionally biased region" description="Basic and acidic residues" evidence="1">
    <location>
        <begin position="348"/>
        <end position="363"/>
    </location>
</feature>
<organism evidence="2 3">
    <name type="scientific">Cyclotella atomus</name>
    <dbReference type="NCBI Taxonomy" id="382360"/>
    <lineage>
        <taxon>Eukaryota</taxon>
        <taxon>Sar</taxon>
        <taxon>Stramenopiles</taxon>
        <taxon>Ochrophyta</taxon>
        <taxon>Bacillariophyta</taxon>
        <taxon>Coscinodiscophyceae</taxon>
        <taxon>Thalassiosirophycidae</taxon>
        <taxon>Stephanodiscales</taxon>
        <taxon>Stephanodiscaceae</taxon>
        <taxon>Cyclotella</taxon>
    </lineage>
</organism>
<feature type="compositionally biased region" description="Basic residues" evidence="1">
    <location>
        <begin position="101"/>
        <end position="123"/>
    </location>
</feature>
<comment type="caution">
    <text evidence="2">The sequence shown here is derived from an EMBL/GenBank/DDBJ whole genome shotgun (WGS) entry which is preliminary data.</text>
</comment>
<dbReference type="PANTHER" id="PTHR34117:SF1">
    <property type="entry name" value="STYLE CELL-CYCLE INHIBITOR 1"/>
    <property type="match status" value="1"/>
</dbReference>
<reference evidence="2 3" key="1">
    <citation type="submission" date="2024-10" db="EMBL/GenBank/DDBJ databases">
        <title>Updated reference genomes for cyclostephanoid diatoms.</title>
        <authorList>
            <person name="Roberts W.R."/>
            <person name="Alverson A.J."/>
        </authorList>
    </citation>
    <scope>NUCLEOTIDE SEQUENCE [LARGE SCALE GENOMIC DNA]</scope>
    <source>
        <strain evidence="2 3">AJA010-31</strain>
    </source>
</reference>
<feature type="compositionally biased region" description="Basic and acidic residues" evidence="1">
    <location>
        <begin position="33"/>
        <end position="53"/>
    </location>
</feature>
<protein>
    <submittedName>
        <fullName evidence="2">Uncharacterized protein</fullName>
    </submittedName>
</protein>
<evidence type="ECO:0000313" key="2">
    <source>
        <dbReference type="EMBL" id="KAL3790255.1"/>
    </source>
</evidence>
<feature type="region of interest" description="Disordered" evidence="1">
    <location>
        <begin position="389"/>
        <end position="415"/>
    </location>
</feature>
<name>A0ABD3PQ31_9STRA</name>
<feature type="region of interest" description="Disordered" evidence="1">
    <location>
        <begin position="1"/>
        <end position="165"/>
    </location>
</feature>